<dbReference type="InterPro" id="IPR027558">
    <property type="entry name" value="Pre_pil_HX9DG_C"/>
</dbReference>
<dbReference type="AlphaFoldDB" id="E8R1Q8"/>
<dbReference type="NCBIfam" id="TIGR04294">
    <property type="entry name" value="pre_pil_HX9DG"/>
    <property type="match status" value="1"/>
</dbReference>
<dbReference type="Pfam" id="PF07963">
    <property type="entry name" value="N_methyl"/>
    <property type="match status" value="1"/>
</dbReference>
<protein>
    <recommendedName>
        <fullName evidence="1">DUF1559 domain-containing protein</fullName>
    </recommendedName>
</protein>
<evidence type="ECO:0000313" key="2">
    <source>
        <dbReference type="EMBL" id="ADV61330.1"/>
    </source>
</evidence>
<dbReference type="STRING" id="575540.Isop_0739"/>
<evidence type="ECO:0000259" key="1">
    <source>
        <dbReference type="Pfam" id="PF07596"/>
    </source>
</evidence>
<dbReference type="NCBIfam" id="TIGR02532">
    <property type="entry name" value="IV_pilin_GFxxxE"/>
    <property type="match status" value="1"/>
</dbReference>
<evidence type="ECO:0000313" key="3">
    <source>
        <dbReference type="Proteomes" id="UP000008631"/>
    </source>
</evidence>
<keyword evidence="3" id="KW-1185">Reference proteome</keyword>
<dbReference type="PANTHER" id="PTHR30093">
    <property type="entry name" value="GENERAL SECRETION PATHWAY PROTEIN G"/>
    <property type="match status" value="1"/>
</dbReference>
<dbReference type="Gene3D" id="3.30.700.10">
    <property type="entry name" value="Glycoprotein, Type 4 Pilin"/>
    <property type="match status" value="1"/>
</dbReference>
<dbReference type="InterPro" id="IPR011453">
    <property type="entry name" value="DUF1559"/>
</dbReference>
<accession>E8R1Q8</accession>
<reference key="1">
    <citation type="submission" date="2010-11" db="EMBL/GenBank/DDBJ databases">
        <title>The complete sequence of chromosome of Isophaera pallida ATCC 43644.</title>
        <authorList>
            <consortium name="US DOE Joint Genome Institute (JGI-PGF)"/>
            <person name="Lucas S."/>
            <person name="Copeland A."/>
            <person name="Lapidus A."/>
            <person name="Bruce D."/>
            <person name="Goodwin L."/>
            <person name="Pitluck S."/>
            <person name="Kyrpides N."/>
            <person name="Mavromatis K."/>
            <person name="Pagani I."/>
            <person name="Ivanova N."/>
            <person name="Saunders E."/>
            <person name="Brettin T."/>
            <person name="Detter J.C."/>
            <person name="Han C."/>
            <person name="Tapia R."/>
            <person name="Land M."/>
            <person name="Hauser L."/>
            <person name="Markowitz V."/>
            <person name="Cheng J.-F."/>
            <person name="Hugenholtz P."/>
            <person name="Woyke T."/>
            <person name="Wu D."/>
            <person name="Eisen J.A."/>
        </authorList>
    </citation>
    <scope>NUCLEOTIDE SEQUENCE</scope>
    <source>
        <strain>ATCC 43644</strain>
    </source>
</reference>
<proteinExistence type="predicted"/>
<dbReference type="SUPFAM" id="SSF54523">
    <property type="entry name" value="Pili subunits"/>
    <property type="match status" value="1"/>
</dbReference>
<dbReference type="PANTHER" id="PTHR30093:SF2">
    <property type="entry name" value="TYPE II SECRETION SYSTEM PROTEIN H"/>
    <property type="match status" value="1"/>
</dbReference>
<organism evidence="2 3">
    <name type="scientific">Isosphaera pallida (strain ATCC 43644 / DSM 9630 / IS1B)</name>
    <dbReference type="NCBI Taxonomy" id="575540"/>
    <lineage>
        <taxon>Bacteria</taxon>
        <taxon>Pseudomonadati</taxon>
        <taxon>Planctomycetota</taxon>
        <taxon>Planctomycetia</taxon>
        <taxon>Isosphaerales</taxon>
        <taxon>Isosphaeraceae</taxon>
        <taxon>Isosphaera</taxon>
    </lineage>
</organism>
<dbReference type="InterPro" id="IPR012902">
    <property type="entry name" value="N_methyl_site"/>
</dbReference>
<dbReference type="HOGENOM" id="CLU_041661_0_0_0"/>
<dbReference type="Proteomes" id="UP000008631">
    <property type="component" value="Chromosome"/>
</dbReference>
<dbReference type="Pfam" id="PF07596">
    <property type="entry name" value="SBP_bac_10"/>
    <property type="match status" value="1"/>
</dbReference>
<dbReference type="eggNOG" id="COG2165">
    <property type="taxonomic scope" value="Bacteria"/>
</dbReference>
<dbReference type="KEGG" id="ipa:Isop_0739"/>
<dbReference type="EMBL" id="CP002353">
    <property type="protein sequence ID" value="ADV61330.1"/>
    <property type="molecule type" value="Genomic_DNA"/>
</dbReference>
<dbReference type="RefSeq" id="WP_013563619.1">
    <property type="nucleotide sequence ID" value="NC_014962.1"/>
</dbReference>
<sequence>MRLPSRLSSSKSSCKGFTLIELLVVIAIIAVLIALLLPAVQAAREAARRSQCVNNLKQIGLAMQNYHDVHQTFPLQGTLGVPLDNPAQRSNWWGPSVFVHLLPFMEQTPLQNAFNFSASCVVGCTTLGRSANTTVVNTAIQTMLCPSDGNTVYPRGTNYAVSCGPQFRFDVSGNLATGVFVTTRAFGISAIPDGTSNTILCSEVIRGDGVAGRDNGAERYRDVPWPVGGPEGSGINQVMPEGLPNLQAYLTACAPRVQARTSEINDAHNSWAFARMHLGTAFNTIQPPNARQRDCIWYPAHAGLITARSRHSGGVNTLFGDGSVRFIKDTINQPTWWALGTREGGEVISSDQL</sequence>
<gene>
    <name evidence="2" type="ordered locus">Isop_0739</name>
</gene>
<dbReference type="InterPro" id="IPR045584">
    <property type="entry name" value="Pilin-like"/>
</dbReference>
<dbReference type="PROSITE" id="PS00409">
    <property type="entry name" value="PROKAR_NTER_METHYL"/>
    <property type="match status" value="1"/>
</dbReference>
<feature type="domain" description="DUF1559" evidence="1">
    <location>
        <begin position="41"/>
        <end position="333"/>
    </location>
</feature>
<name>E8R1Q8_ISOPI</name>
<dbReference type="OrthoDB" id="273719at2"/>
<reference evidence="2 3" key="2">
    <citation type="journal article" date="2011" name="Stand. Genomic Sci.">
        <title>Complete genome sequence of Isosphaera pallida type strain (IS1B).</title>
        <authorList>
            <consortium name="US DOE Joint Genome Institute (JGI-PGF)"/>
            <person name="Goker M."/>
            <person name="Cleland D."/>
            <person name="Saunders E."/>
            <person name="Lapidus A."/>
            <person name="Nolan M."/>
            <person name="Lucas S."/>
            <person name="Hammon N."/>
            <person name="Deshpande S."/>
            <person name="Cheng J.F."/>
            <person name="Tapia R."/>
            <person name="Han C."/>
            <person name="Goodwin L."/>
            <person name="Pitluck S."/>
            <person name="Liolios K."/>
            <person name="Pagani I."/>
            <person name="Ivanova N."/>
            <person name="Mavromatis K."/>
            <person name="Pati A."/>
            <person name="Chen A."/>
            <person name="Palaniappan K."/>
            <person name="Land M."/>
            <person name="Hauser L."/>
            <person name="Chang Y.J."/>
            <person name="Jeffries C.D."/>
            <person name="Detter J.C."/>
            <person name="Beck B."/>
            <person name="Woyke T."/>
            <person name="Bristow J."/>
            <person name="Eisen J.A."/>
            <person name="Markowitz V."/>
            <person name="Hugenholtz P."/>
            <person name="Kyrpides N.C."/>
            <person name="Klenk H.P."/>
        </authorList>
    </citation>
    <scope>NUCLEOTIDE SEQUENCE [LARGE SCALE GENOMIC DNA]</scope>
    <source>
        <strain evidence="3">ATCC 43644 / DSM 9630 / IS1B</strain>
    </source>
</reference>
<dbReference type="InParanoid" id="E8R1Q8"/>